<name>A0ABP6Q299_9ACTN</name>
<gene>
    <name evidence="2" type="ORF">GCM10010451_59760</name>
</gene>
<sequence>MIVLGWRRGLVRGAPLGLEVRQEAVVKEAAHRSPSLGRPTDNPGPPRNIAGIPGPPGHPAPPCTVQQPPFTLRHPGPKVTKMYRAYHPPTFTGTTRVGYGADGPLDPHRRTPPGRAASAESVTAHPAAGAGDPSNPWGESAHSLAERP</sequence>
<dbReference type="EMBL" id="BAAAUH010000070">
    <property type="protein sequence ID" value="GAA3201303.1"/>
    <property type="molecule type" value="Genomic_DNA"/>
</dbReference>
<protein>
    <submittedName>
        <fullName evidence="2">Uncharacterized protein</fullName>
    </submittedName>
</protein>
<evidence type="ECO:0000313" key="2">
    <source>
        <dbReference type="EMBL" id="GAA3201303.1"/>
    </source>
</evidence>
<evidence type="ECO:0000313" key="3">
    <source>
        <dbReference type="Proteomes" id="UP001501866"/>
    </source>
</evidence>
<reference evidence="3" key="1">
    <citation type="journal article" date="2019" name="Int. J. Syst. Evol. Microbiol.">
        <title>The Global Catalogue of Microorganisms (GCM) 10K type strain sequencing project: providing services to taxonomists for standard genome sequencing and annotation.</title>
        <authorList>
            <consortium name="The Broad Institute Genomics Platform"/>
            <consortium name="The Broad Institute Genome Sequencing Center for Infectious Disease"/>
            <person name="Wu L."/>
            <person name="Ma J."/>
        </authorList>
    </citation>
    <scope>NUCLEOTIDE SEQUENCE [LARGE SCALE GENOMIC DNA]</scope>
    <source>
        <strain evidence="3">JCM 9095</strain>
    </source>
</reference>
<feature type="compositionally biased region" description="Pro residues" evidence="1">
    <location>
        <begin position="53"/>
        <end position="62"/>
    </location>
</feature>
<evidence type="ECO:0000256" key="1">
    <source>
        <dbReference type="SAM" id="MobiDB-lite"/>
    </source>
</evidence>
<keyword evidence="3" id="KW-1185">Reference proteome</keyword>
<dbReference type="Proteomes" id="UP001501866">
    <property type="component" value="Unassembled WGS sequence"/>
</dbReference>
<accession>A0ABP6Q299</accession>
<feature type="region of interest" description="Disordered" evidence="1">
    <location>
        <begin position="28"/>
        <end position="148"/>
    </location>
</feature>
<comment type="caution">
    <text evidence="2">The sequence shown here is derived from an EMBL/GenBank/DDBJ whole genome shotgun (WGS) entry which is preliminary data.</text>
</comment>
<organism evidence="2 3">
    <name type="scientific">Streptomyces virens</name>
    <dbReference type="NCBI Taxonomy" id="285572"/>
    <lineage>
        <taxon>Bacteria</taxon>
        <taxon>Bacillati</taxon>
        <taxon>Actinomycetota</taxon>
        <taxon>Actinomycetes</taxon>
        <taxon>Kitasatosporales</taxon>
        <taxon>Streptomycetaceae</taxon>
        <taxon>Streptomyces</taxon>
    </lineage>
</organism>
<proteinExistence type="predicted"/>